<dbReference type="SUPFAM" id="SSF48403">
    <property type="entry name" value="Ankyrin repeat"/>
    <property type="match status" value="1"/>
</dbReference>
<evidence type="ECO:0000313" key="5">
    <source>
        <dbReference type="RefSeq" id="XP_006813217.1"/>
    </source>
</evidence>
<dbReference type="GeneID" id="102804911"/>
<dbReference type="Pfam" id="PF13637">
    <property type="entry name" value="Ank_4"/>
    <property type="match status" value="1"/>
</dbReference>
<protein>
    <submittedName>
        <fullName evidence="5">Ankyrin repeat domain-containing protein 66-like</fullName>
    </submittedName>
</protein>
<accession>A0ABM0LZM6</accession>
<dbReference type="Gene3D" id="1.25.40.20">
    <property type="entry name" value="Ankyrin repeat-containing domain"/>
    <property type="match status" value="2"/>
</dbReference>
<dbReference type="Proteomes" id="UP000694865">
    <property type="component" value="Unplaced"/>
</dbReference>
<gene>
    <name evidence="5" type="primary">LOC102804911</name>
</gene>
<feature type="repeat" description="ANK" evidence="3">
    <location>
        <begin position="35"/>
        <end position="67"/>
    </location>
</feature>
<name>A0ABM0LZM6_SACKO</name>
<sequence length="183" mass="20355">MSLLHELACDGDAEALEEAIRTTGLDVNDTDMECSGKTPLHWACYLGRLECVKVLIKNKANVSSRMFDGKTPAHCAAETGQIECLRALIAAGFSSLLFDNYRDTPLRIAEIYGRMKCVKLLKRAEEEEIERLKARRLSRLFALHAVAEENVATETDIAKAINIKRGSIAMQVPSVNFRRGSRT</sequence>
<dbReference type="SMART" id="SM00248">
    <property type="entry name" value="ANK"/>
    <property type="match status" value="3"/>
</dbReference>
<evidence type="ECO:0000313" key="4">
    <source>
        <dbReference type="Proteomes" id="UP000694865"/>
    </source>
</evidence>
<dbReference type="InterPro" id="IPR050776">
    <property type="entry name" value="Ank_Repeat/CDKN_Inhibitor"/>
</dbReference>
<evidence type="ECO:0000256" key="3">
    <source>
        <dbReference type="PROSITE-ProRule" id="PRU00023"/>
    </source>
</evidence>
<dbReference type="PROSITE" id="PS50297">
    <property type="entry name" value="ANK_REP_REGION"/>
    <property type="match status" value="2"/>
</dbReference>
<organism evidence="4 5">
    <name type="scientific">Saccoglossus kowalevskii</name>
    <name type="common">Acorn worm</name>
    <dbReference type="NCBI Taxonomy" id="10224"/>
    <lineage>
        <taxon>Eukaryota</taxon>
        <taxon>Metazoa</taxon>
        <taxon>Hemichordata</taxon>
        <taxon>Enteropneusta</taxon>
        <taxon>Harrimaniidae</taxon>
        <taxon>Saccoglossus</taxon>
    </lineage>
</organism>
<keyword evidence="4" id="KW-1185">Reference proteome</keyword>
<keyword evidence="1" id="KW-0677">Repeat</keyword>
<proteinExistence type="predicted"/>
<dbReference type="PANTHER" id="PTHR24201">
    <property type="entry name" value="ANK_REP_REGION DOMAIN-CONTAINING PROTEIN"/>
    <property type="match status" value="1"/>
</dbReference>
<dbReference type="InterPro" id="IPR002110">
    <property type="entry name" value="Ankyrin_rpt"/>
</dbReference>
<evidence type="ECO:0000256" key="2">
    <source>
        <dbReference type="ARBA" id="ARBA00023043"/>
    </source>
</evidence>
<feature type="repeat" description="ANK" evidence="3">
    <location>
        <begin position="68"/>
        <end position="100"/>
    </location>
</feature>
<reference evidence="5" key="1">
    <citation type="submission" date="2025-08" db="UniProtKB">
        <authorList>
            <consortium name="RefSeq"/>
        </authorList>
    </citation>
    <scope>IDENTIFICATION</scope>
    <source>
        <tissue evidence="5">Testes</tissue>
    </source>
</reference>
<dbReference type="InterPro" id="IPR036770">
    <property type="entry name" value="Ankyrin_rpt-contain_sf"/>
</dbReference>
<dbReference type="PROSITE" id="PS50088">
    <property type="entry name" value="ANK_REPEAT"/>
    <property type="match status" value="2"/>
</dbReference>
<keyword evidence="2 3" id="KW-0040">ANK repeat</keyword>
<dbReference type="PANTHER" id="PTHR24201:SF15">
    <property type="entry name" value="ANKYRIN REPEAT DOMAIN-CONTAINING PROTEIN 66"/>
    <property type="match status" value="1"/>
</dbReference>
<evidence type="ECO:0000256" key="1">
    <source>
        <dbReference type="ARBA" id="ARBA00022737"/>
    </source>
</evidence>
<dbReference type="RefSeq" id="XP_006813217.1">
    <property type="nucleotide sequence ID" value="XM_006813154.1"/>
</dbReference>